<evidence type="ECO:0000256" key="1">
    <source>
        <dbReference type="SAM" id="Phobius"/>
    </source>
</evidence>
<dbReference type="Proteomes" id="UP000198531">
    <property type="component" value="Unassembled WGS sequence"/>
</dbReference>
<evidence type="ECO:0000313" key="3">
    <source>
        <dbReference type="Proteomes" id="UP000198531"/>
    </source>
</evidence>
<evidence type="ECO:0000313" key="2">
    <source>
        <dbReference type="EMBL" id="SFR36219.1"/>
    </source>
</evidence>
<gene>
    <name evidence="2" type="ORF">SAMN04487947_0434</name>
</gene>
<feature type="transmembrane region" description="Helical" evidence="1">
    <location>
        <begin position="867"/>
        <end position="884"/>
    </location>
</feature>
<sequence length="887" mass="94494">MKRSRVVSFAVFAVLLVVTATPVAAANVSVVSQHTTDSDFEDATITNMSIEGTGAGASVVLGDSQTTDGFEDGNLDEYSSTGGWSVTSTNPYSGQYAAEVSPSDGNDNHLIAGQISDDLTLETWIYLGDRQGGFAISNTTSSDGYQLAIHPGQSRLGIYNWTSGNFESETTASLSYNTYYRLAIDYDHSTGDIVYYVDDDSSPRQSPIASTSATLSGIDGTSYGPYAQAPNSGSATSYFDEFHDSGFTPTSGSYQSQHTAERATQAAVDIAELTNATATITVTDDVSGKTLAQTTVSSAGNHTLSLLEQDSDTIDVQIDFEQDGGTPSVVLDDESILAETRSPSATNPSPNSETLAQENVTLSVDVADADFGANGDTVDLIWYLNGTQVATDSVSSNGTVMYQATELEDGPKTWHVELSDSFGSTTTSSTWSFDVQHYSPSIESLDPADNTSLTTRDITLSANLSDTDFALDGDTLTADFVVDGDVVGTDTLNSNGTASVSYTMDGGSASWHVDVSDEYGNSVESESRTIRSPSTLRIVNVTSGELIDGSATVTAKLYSGELIFEKETTDGTIDLTGVPVDRGYIIEVNVDGYRSRTVAIRSVFDQGSVYLLPEGETAVYQQLTLNDLTGEFEPAETTLYIERPIENNGTLEWQAVAGDTLGSDAVFKTYLEEGVRYRLIIENTDGARRDLGAYVAAVNGTATLEVGQIRWTSPKGDTIQYDAYVNESSNNLVVAYEDPEDNTSSFDIVIHERGNDSNILLDGNLGAVNTYQYTHPLTGGMNETDWVVEMTVERNRTITITEPVSSTAAIETGIPIDKRWGTLAGMLLLVCIGALFPSTLARVGAVAVVAIATGLSWLGWIYLPMTYVGLMGAVALLGLAAEFGDTI</sequence>
<name>A0A1I6G208_9EURY</name>
<reference evidence="3" key="1">
    <citation type="submission" date="2016-10" db="EMBL/GenBank/DDBJ databases">
        <authorList>
            <person name="Varghese N."/>
            <person name="Submissions S."/>
        </authorList>
    </citation>
    <scope>NUCLEOTIDE SEQUENCE [LARGE SCALE GENOMIC DNA]</scope>
    <source>
        <strain evidence="3">CGMCC 1.7736</strain>
    </source>
</reference>
<proteinExistence type="predicted"/>
<organism evidence="2 3">
    <name type="scientific">Halogeometricum rufum</name>
    <dbReference type="NCBI Taxonomy" id="553469"/>
    <lineage>
        <taxon>Archaea</taxon>
        <taxon>Methanobacteriati</taxon>
        <taxon>Methanobacteriota</taxon>
        <taxon>Stenosarchaea group</taxon>
        <taxon>Halobacteria</taxon>
        <taxon>Halobacteriales</taxon>
        <taxon>Haloferacaceae</taxon>
        <taxon>Halogeometricum</taxon>
    </lineage>
</organism>
<keyword evidence="1" id="KW-0472">Membrane</keyword>
<dbReference type="EMBL" id="FOYT01000001">
    <property type="protein sequence ID" value="SFR36219.1"/>
    <property type="molecule type" value="Genomic_DNA"/>
</dbReference>
<dbReference type="Gene3D" id="2.60.120.200">
    <property type="match status" value="1"/>
</dbReference>
<protein>
    <submittedName>
        <fullName evidence="2">Uncharacterized protein</fullName>
    </submittedName>
</protein>
<dbReference type="STRING" id="553469.SAMN04487947_0434"/>
<keyword evidence="1" id="KW-1133">Transmembrane helix</keyword>
<keyword evidence="1" id="KW-0812">Transmembrane</keyword>
<dbReference type="InterPro" id="IPR013320">
    <property type="entry name" value="ConA-like_dom_sf"/>
</dbReference>
<accession>A0A1I6G208</accession>
<dbReference type="SUPFAM" id="SSF49899">
    <property type="entry name" value="Concanavalin A-like lectins/glucanases"/>
    <property type="match status" value="1"/>
</dbReference>
<keyword evidence="3" id="KW-1185">Reference proteome</keyword>
<dbReference type="AlphaFoldDB" id="A0A1I6G208"/>
<feature type="transmembrane region" description="Helical" evidence="1">
    <location>
        <begin position="820"/>
        <end position="836"/>
    </location>
</feature>